<gene>
    <name evidence="1" type="ORF">Syn7803C43_74</name>
    <name evidence="2" type="ORF">Syn7803C98_74</name>
    <name evidence="3" type="ORF">Syn7803US88_73</name>
</gene>
<dbReference type="Proteomes" id="UP000185278">
    <property type="component" value="Segment"/>
</dbReference>
<dbReference type="OrthoDB" id="23660at10239"/>
<dbReference type="EMBL" id="KJ019064">
    <property type="protein sequence ID" value="AIX22842.1"/>
    <property type="molecule type" value="Genomic_DNA"/>
</dbReference>
<name>A0A0E3F721_9CAUD</name>
<accession>A0A0E3F721</accession>
<evidence type="ECO:0000313" key="3">
    <source>
        <dbReference type="EMBL" id="AIX38074.1"/>
    </source>
</evidence>
<protein>
    <submittedName>
        <fullName evidence="2">Uncharacterized protein</fullName>
    </submittedName>
</protein>
<dbReference type="RefSeq" id="YP_007001802.1">
    <property type="nucleotide sequence ID" value="NC_019444.1"/>
</dbReference>
<dbReference type="Proteomes" id="UP000185280">
    <property type="component" value="Segment"/>
</dbReference>
<reference evidence="4 5" key="1">
    <citation type="submission" date="2013-12" db="EMBL/GenBank/DDBJ databases">
        <title>Ecological redundancy of diverse viral populations within a natural community.</title>
        <authorList>
            <person name="Gregory A.C."/>
            <person name="LaButti K."/>
            <person name="Copeland A."/>
            <person name="Woyke T."/>
            <person name="Sullivan M.B."/>
        </authorList>
    </citation>
    <scope>NUCLEOTIDE SEQUENCE [LARGE SCALE GENOMIC DNA]</scope>
    <source>
        <strain evidence="1">Syn7803C43</strain>
        <strain evidence="2">Syn7803C98</strain>
        <strain evidence="3">Syn7803US88</strain>
    </source>
</reference>
<dbReference type="EMBL" id="KJ019027">
    <property type="protein sequence ID" value="AIX14469.1"/>
    <property type="molecule type" value="Genomic_DNA"/>
</dbReference>
<evidence type="ECO:0000313" key="2">
    <source>
        <dbReference type="EMBL" id="AIX22842.1"/>
    </source>
</evidence>
<evidence type="ECO:0000313" key="1">
    <source>
        <dbReference type="EMBL" id="AIX14469.1"/>
    </source>
</evidence>
<proteinExistence type="predicted"/>
<organism evidence="2 4">
    <name type="scientific">Synechococcus phage ACG-2014c</name>
    <dbReference type="NCBI Taxonomy" id="1079998"/>
    <lineage>
        <taxon>Viruses</taxon>
        <taxon>Duplodnaviria</taxon>
        <taxon>Heunggongvirae</taxon>
        <taxon>Uroviricota</taxon>
        <taxon>Caudoviricetes</taxon>
        <taxon>Pantevenvirales</taxon>
        <taxon>Kyanoviridae</taxon>
        <taxon>Namakavirus</taxon>
        <taxon>Namakavirus smbcm6</taxon>
    </lineage>
</organism>
<sequence length="167" mass="17073">MAGLSAAIYQGNCTGHGRCMPQAVHSTVPCGTPCVGVIPRPVASLDGQLLWPPFPLVPLSVMSTVFNVVINAQIPIVDQDLLTNHPGACTNLIKFSGCDPTPAAIPCPAATLATEDVAGGGAHVRKAFATSKSVFFNGRRACRTADPLGPPCLSLIGAGSPNVFIGV</sequence>
<dbReference type="Gene3D" id="2.60.200.60">
    <property type="match status" value="1"/>
</dbReference>
<dbReference type="Proteomes" id="UP000185279">
    <property type="component" value="Segment"/>
</dbReference>
<evidence type="ECO:0000313" key="5">
    <source>
        <dbReference type="Proteomes" id="UP000185279"/>
    </source>
</evidence>
<evidence type="ECO:0000313" key="4">
    <source>
        <dbReference type="Proteomes" id="UP000185278"/>
    </source>
</evidence>
<dbReference type="EMBL" id="KJ019128">
    <property type="protein sequence ID" value="AIX38074.1"/>
    <property type="molecule type" value="Genomic_DNA"/>
</dbReference>